<proteinExistence type="predicted"/>
<gene>
    <name evidence="2" type="ORF">Q664_32235</name>
</gene>
<evidence type="ECO:0008006" key="4">
    <source>
        <dbReference type="Google" id="ProtNLM"/>
    </source>
</evidence>
<reference evidence="2 3" key="1">
    <citation type="submission" date="2014-07" db="EMBL/GenBank/DDBJ databases">
        <title>Draft Genome Sequence of Gephyronic Acid Producer, Cystobacter violaceus Strain Cb vi76.</title>
        <authorList>
            <person name="Stevens D.C."/>
            <person name="Young J."/>
            <person name="Carmichael R."/>
            <person name="Tan J."/>
            <person name="Taylor R.E."/>
        </authorList>
    </citation>
    <scope>NUCLEOTIDE SEQUENCE [LARGE SCALE GENOMIC DNA]</scope>
    <source>
        <strain evidence="2 3">Cb vi76</strain>
    </source>
</reference>
<feature type="chain" id="PRO_5001781352" description="Lipoprotein" evidence="1">
    <location>
        <begin position="24"/>
        <end position="252"/>
    </location>
</feature>
<dbReference type="EMBL" id="JPMI01000232">
    <property type="protein sequence ID" value="KFA89818.1"/>
    <property type="molecule type" value="Genomic_DNA"/>
</dbReference>
<feature type="signal peptide" evidence="1">
    <location>
        <begin position="1"/>
        <end position="23"/>
    </location>
</feature>
<dbReference type="Proteomes" id="UP000028547">
    <property type="component" value="Unassembled WGS sequence"/>
</dbReference>
<keyword evidence="1" id="KW-0732">Signal</keyword>
<accession>A0A084SMY3</accession>
<evidence type="ECO:0000313" key="2">
    <source>
        <dbReference type="EMBL" id="KFA89818.1"/>
    </source>
</evidence>
<protein>
    <recommendedName>
        <fullName evidence="4">Lipoprotein</fullName>
    </recommendedName>
</protein>
<evidence type="ECO:0000256" key="1">
    <source>
        <dbReference type="SAM" id="SignalP"/>
    </source>
</evidence>
<evidence type="ECO:0000313" key="3">
    <source>
        <dbReference type="Proteomes" id="UP000028547"/>
    </source>
</evidence>
<organism evidence="2 3">
    <name type="scientific">Archangium violaceum Cb vi76</name>
    <dbReference type="NCBI Taxonomy" id="1406225"/>
    <lineage>
        <taxon>Bacteria</taxon>
        <taxon>Pseudomonadati</taxon>
        <taxon>Myxococcota</taxon>
        <taxon>Myxococcia</taxon>
        <taxon>Myxococcales</taxon>
        <taxon>Cystobacterineae</taxon>
        <taxon>Archangiaceae</taxon>
        <taxon>Archangium</taxon>
    </lineage>
</organism>
<sequence length="252" mass="26611">MNRSLMGHSLRLLLSGLMLTACGVPMDSEEASAEELGVKESASCSGSSVSGLSISGFSSYGGELAGGGTWSVSYPANAVHLDFLLDGAVIGQAEMLGDSNRSGTWSFNYSSASCGAQHVFKVRAYPMTIASNGEKFWCPGSGPQERSWNFSEPCPTSTFSCVRNFTQVTCTGTASGGTGGPYDALWFETEKHDSGLTSNYGWYPAPLSKSFNCRMPLAPFQSANGTMTISFIARDASGLQASVKSYTASCRF</sequence>
<dbReference type="PROSITE" id="PS51257">
    <property type="entry name" value="PROKAR_LIPOPROTEIN"/>
    <property type="match status" value="1"/>
</dbReference>
<name>A0A084SMY3_9BACT</name>
<dbReference type="RefSeq" id="WP_043403827.1">
    <property type="nucleotide sequence ID" value="NZ_JPMI01000232.1"/>
</dbReference>
<comment type="caution">
    <text evidence="2">The sequence shown here is derived from an EMBL/GenBank/DDBJ whole genome shotgun (WGS) entry which is preliminary data.</text>
</comment>
<dbReference type="AlphaFoldDB" id="A0A084SMY3"/>